<dbReference type="EMBL" id="CP002351">
    <property type="protein sequence ID" value="AEH52047.1"/>
    <property type="molecule type" value="Genomic_DNA"/>
</dbReference>
<feature type="transmembrane region" description="Helical" evidence="1">
    <location>
        <begin position="97"/>
        <end position="118"/>
    </location>
</feature>
<dbReference type="InterPro" id="IPR001387">
    <property type="entry name" value="Cro/C1-type_HTH"/>
</dbReference>
<organism evidence="2 3">
    <name type="scientific">Pseudothermotoga thermarum DSM 5069</name>
    <dbReference type="NCBI Taxonomy" id="688269"/>
    <lineage>
        <taxon>Bacteria</taxon>
        <taxon>Thermotogati</taxon>
        <taxon>Thermotogota</taxon>
        <taxon>Thermotogae</taxon>
        <taxon>Thermotogales</taxon>
        <taxon>Thermotogaceae</taxon>
        <taxon>Pseudothermotoga</taxon>
    </lineage>
</organism>
<protein>
    <recommendedName>
        <fullName evidence="4">HTH cro/C1-type domain-containing protein</fullName>
    </recommendedName>
</protein>
<dbReference type="PANTHER" id="PTHR34475">
    <property type="match status" value="1"/>
</dbReference>
<dbReference type="STRING" id="688269.Theth_2009"/>
<gene>
    <name evidence="2" type="ORF">Theth_2009</name>
</gene>
<dbReference type="Gene3D" id="1.10.260.40">
    <property type="entry name" value="lambda repressor-like DNA-binding domains"/>
    <property type="match status" value="1"/>
</dbReference>
<sequence precursor="true">MEKWKTIGEKLKNAREEKDLSVEQVAEALKIPAWKIRMIEEGAFDRVDAPFYVKQYIKEYATLVGLKPEEILEVYEPKKVEPKPTSKSFLNGDLGKFLLVGLFAASLIFFVYSGYNFFKTLKNMNIKFINLSNDVVYFEGLALNPNETVLLQVGKRYKVTNNKGVCAIRTMSKEWRILAENFEVIVWEK</sequence>
<evidence type="ECO:0000313" key="3">
    <source>
        <dbReference type="Proteomes" id="UP000006804"/>
    </source>
</evidence>
<dbReference type="OrthoDB" id="37555at2"/>
<accession>F7YWQ7</accession>
<dbReference type="PANTHER" id="PTHR34475:SF1">
    <property type="entry name" value="CYTOSKELETON PROTEIN RODZ"/>
    <property type="match status" value="1"/>
</dbReference>
<dbReference type="eggNOG" id="COG1426">
    <property type="taxonomic scope" value="Bacteria"/>
</dbReference>
<keyword evidence="1" id="KW-0472">Membrane</keyword>
<dbReference type="Pfam" id="PF13413">
    <property type="entry name" value="HTH_25"/>
    <property type="match status" value="1"/>
</dbReference>
<dbReference type="CDD" id="cd00093">
    <property type="entry name" value="HTH_XRE"/>
    <property type="match status" value="1"/>
</dbReference>
<keyword evidence="1" id="KW-0812">Transmembrane</keyword>
<dbReference type="PATRIC" id="fig|688269.3.peg.2072"/>
<dbReference type="HOGENOM" id="CLU_1433373_0_0_0"/>
<reference evidence="2 3" key="1">
    <citation type="submission" date="2010-11" db="EMBL/GenBank/DDBJ databases">
        <title>The complete genome of Thermotoga thermarum DSM 5069.</title>
        <authorList>
            <consortium name="US DOE Joint Genome Institute (JGI-PGF)"/>
            <person name="Lucas S."/>
            <person name="Copeland A."/>
            <person name="Lapidus A."/>
            <person name="Bruce D."/>
            <person name="Goodwin L."/>
            <person name="Pitluck S."/>
            <person name="Kyrpides N."/>
            <person name="Mavromatis K."/>
            <person name="Ivanova N."/>
            <person name="Zeytun A."/>
            <person name="Brettin T."/>
            <person name="Detter J.C."/>
            <person name="Tapia R."/>
            <person name="Han C."/>
            <person name="Land M."/>
            <person name="Hauser L."/>
            <person name="Markowitz V."/>
            <person name="Cheng J.-F."/>
            <person name="Hugenholtz P."/>
            <person name="Woyke T."/>
            <person name="Wu D."/>
            <person name="Spring S."/>
            <person name="Schroeder M."/>
            <person name="Brambilla E."/>
            <person name="Klenk H.-P."/>
            <person name="Eisen J.A."/>
        </authorList>
    </citation>
    <scope>NUCLEOTIDE SEQUENCE [LARGE SCALE GENOMIC DNA]</scope>
    <source>
        <strain evidence="2 3">DSM 5069</strain>
    </source>
</reference>
<proteinExistence type="predicted"/>
<dbReference type="KEGG" id="tta:Theth_2009"/>
<dbReference type="AlphaFoldDB" id="F7YWQ7"/>
<dbReference type="RefSeq" id="WP_013933254.1">
    <property type="nucleotide sequence ID" value="NC_015707.1"/>
</dbReference>
<dbReference type="SUPFAM" id="SSF47413">
    <property type="entry name" value="lambda repressor-like DNA-binding domains"/>
    <property type="match status" value="1"/>
</dbReference>
<dbReference type="GO" id="GO:0003677">
    <property type="term" value="F:DNA binding"/>
    <property type="evidence" value="ECO:0007669"/>
    <property type="project" value="InterPro"/>
</dbReference>
<dbReference type="InterPro" id="IPR010982">
    <property type="entry name" value="Lambda_DNA-bd_dom_sf"/>
</dbReference>
<dbReference type="InterPro" id="IPR050400">
    <property type="entry name" value="Bact_Cytoskel_RodZ"/>
</dbReference>
<evidence type="ECO:0000313" key="2">
    <source>
        <dbReference type="EMBL" id="AEH52047.1"/>
    </source>
</evidence>
<evidence type="ECO:0008006" key="4">
    <source>
        <dbReference type="Google" id="ProtNLM"/>
    </source>
</evidence>
<dbReference type="Proteomes" id="UP000006804">
    <property type="component" value="Chromosome"/>
</dbReference>
<keyword evidence="1" id="KW-1133">Transmembrane helix</keyword>
<evidence type="ECO:0000256" key="1">
    <source>
        <dbReference type="SAM" id="Phobius"/>
    </source>
</evidence>
<keyword evidence="3" id="KW-1185">Reference proteome</keyword>
<name>F7YWQ7_9THEM</name>